<keyword evidence="3" id="KW-1185">Reference proteome</keyword>
<dbReference type="InterPro" id="IPR011990">
    <property type="entry name" value="TPR-like_helical_dom_sf"/>
</dbReference>
<dbReference type="EMBL" id="JAOPHQ010005189">
    <property type="protein sequence ID" value="KAK0136259.1"/>
    <property type="molecule type" value="Genomic_DNA"/>
</dbReference>
<accession>A0AA47M9Q1</accession>
<dbReference type="InterPro" id="IPR042621">
    <property type="entry name" value="TTC23/TTC23L"/>
</dbReference>
<protein>
    <submittedName>
        <fullName evidence="2">Tetratricopeptide repeat protein 23</fullName>
    </submittedName>
</protein>
<dbReference type="Proteomes" id="UP001174136">
    <property type="component" value="Unassembled WGS sequence"/>
</dbReference>
<feature type="region of interest" description="Disordered" evidence="1">
    <location>
        <begin position="18"/>
        <end position="45"/>
    </location>
</feature>
<dbReference type="AlphaFoldDB" id="A0AA47M9Q1"/>
<name>A0AA47M9Q1_MERPO</name>
<gene>
    <name evidence="2" type="primary">TTC23</name>
    <name evidence="2" type="ORF">N1851_027843</name>
</gene>
<dbReference type="PANTHER" id="PTHR14485:SF3">
    <property type="entry name" value="TETRATRICOPEPTIDE REPEAT PROTEIN 23"/>
    <property type="match status" value="1"/>
</dbReference>
<feature type="region of interest" description="Disordered" evidence="1">
    <location>
        <begin position="249"/>
        <end position="279"/>
    </location>
</feature>
<reference evidence="2" key="1">
    <citation type="journal article" date="2023" name="Front. Mar. Sci.">
        <title>A new Merluccius polli reference genome to investigate the effects of global change in West African waters.</title>
        <authorList>
            <person name="Mateo J.L."/>
            <person name="Blanco-Fernandez C."/>
            <person name="Garcia-Vazquez E."/>
            <person name="Machado-Schiaffino G."/>
        </authorList>
    </citation>
    <scope>NUCLEOTIDE SEQUENCE</scope>
    <source>
        <strain evidence="2">C29</strain>
        <tissue evidence="2">Fin</tissue>
    </source>
</reference>
<sequence>MDDTSFMKTRHTLTDFSSTESIGSAAATRDGSPPPVGEMDVDSWRRRMTPPGDKLAYFAGRAQAMADTQQFDACIGDLVRCVALARLVHGERHLKLAQAHVRLAEAYLQFKGWGAQAQEHSSRARELLLSHPAPTTCNEDGLLTLTAVTLKEAESFYLNAAQILEELSEQGGIIQEEKSKTELKIATALSRLYQRQGRPEEALFQCEKSLQLLGDQGDPEETCSTYRDMAAIEQSRGCLDRAIEHLTKARSNQSPGGPDRAHISHSLAKVHSSAAEPHHNESAAHYFEESLDVYRNTVGSQDPTFLSAQDDYCHFLLINGQKERCVEIQKASLAPKRSVFGEWSAEVADSQQLIGGVEMTQGRITQAHRTMRKCLEIQQIIYGPQHKKTKDTQKTVDMLARAPEVVNRKLRQTAAVS</sequence>
<evidence type="ECO:0000313" key="3">
    <source>
        <dbReference type="Proteomes" id="UP001174136"/>
    </source>
</evidence>
<comment type="caution">
    <text evidence="2">The sequence shown here is derived from an EMBL/GenBank/DDBJ whole genome shotgun (WGS) entry which is preliminary data.</text>
</comment>
<proteinExistence type="predicted"/>
<organism evidence="2 3">
    <name type="scientific">Merluccius polli</name>
    <name type="common">Benguela hake</name>
    <name type="synonym">Merluccius cadenati</name>
    <dbReference type="NCBI Taxonomy" id="89951"/>
    <lineage>
        <taxon>Eukaryota</taxon>
        <taxon>Metazoa</taxon>
        <taxon>Chordata</taxon>
        <taxon>Craniata</taxon>
        <taxon>Vertebrata</taxon>
        <taxon>Euteleostomi</taxon>
        <taxon>Actinopterygii</taxon>
        <taxon>Neopterygii</taxon>
        <taxon>Teleostei</taxon>
        <taxon>Neoteleostei</taxon>
        <taxon>Acanthomorphata</taxon>
        <taxon>Zeiogadaria</taxon>
        <taxon>Gadariae</taxon>
        <taxon>Gadiformes</taxon>
        <taxon>Gadoidei</taxon>
        <taxon>Merlucciidae</taxon>
        <taxon>Merluccius</taxon>
    </lineage>
</organism>
<dbReference type="SUPFAM" id="SSF48452">
    <property type="entry name" value="TPR-like"/>
    <property type="match status" value="1"/>
</dbReference>
<dbReference type="Gene3D" id="1.25.40.10">
    <property type="entry name" value="Tetratricopeptide repeat domain"/>
    <property type="match status" value="2"/>
</dbReference>
<evidence type="ECO:0000256" key="1">
    <source>
        <dbReference type="SAM" id="MobiDB-lite"/>
    </source>
</evidence>
<dbReference type="PANTHER" id="PTHR14485">
    <property type="entry name" value="TETRATRICOPEPTIDE REPEAT PROTEIN 23"/>
    <property type="match status" value="1"/>
</dbReference>
<evidence type="ECO:0000313" key="2">
    <source>
        <dbReference type="EMBL" id="KAK0136259.1"/>
    </source>
</evidence>